<protein>
    <recommendedName>
        <fullName evidence="2">Carboxypeptidase regulatory-like domain-containing protein</fullName>
    </recommendedName>
</protein>
<dbReference type="AlphaFoldDB" id="A0A645BEN2"/>
<accession>A0A645BEN2</accession>
<evidence type="ECO:0000313" key="1">
    <source>
        <dbReference type="EMBL" id="MPM61643.1"/>
    </source>
</evidence>
<gene>
    <name evidence="1" type="ORF">SDC9_108503</name>
</gene>
<name>A0A645BEN2_9ZZZZ</name>
<reference evidence="1" key="1">
    <citation type="submission" date="2019-08" db="EMBL/GenBank/DDBJ databases">
        <authorList>
            <person name="Kucharzyk K."/>
            <person name="Murdoch R.W."/>
            <person name="Higgins S."/>
            <person name="Loffler F."/>
        </authorList>
    </citation>
    <scope>NUCLEOTIDE SEQUENCE</scope>
</reference>
<sequence length="138" mass="15603">MQAGSWFFNRRKIAVNSAKTKIDIPLKQSGTLRGSIGYMGGKQSVEIVPRYEGLRFTVANTDKTVAQTLVTDAEGKFHTFLPVGEYTITLDRKTLAEQTDCKDPVRTFRIEAGKVNKLEPFTIEIRTRKVNVKKFFAE</sequence>
<organism evidence="1">
    <name type="scientific">bioreactor metagenome</name>
    <dbReference type="NCBI Taxonomy" id="1076179"/>
    <lineage>
        <taxon>unclassified sequences</taxon>
        <taxon>metagenomes</taxon>
        <taxon>ecological metagenomes</taxon>
    </lineage>
</organism>
<proteinExistence type="predicted"/>
<comment type="caution">
    <text evidence="1">The sequence shown here is derived from an EMBL/GenBank/DDBJ whole genome shotgun (WGS) entry which is preliminary data.</text>
</comment>
<dbReference type="EMBL" id="VSSQ01018454">
    <property type="protein sequence ID" value="MPM61643.1"/>
    <property type="molecule type" value="Genomic_DNA"/>
</dbReference>
<evidence type="ECO:0008006" key="2">
    <source>
        <dbReference type="Google" id="ProtNLM"/>
    </source>
</evidence>